<dbReference type="AlphaFoldDB" id="A0A0P1AEF6"/>
<reference evidence="2" key="1">
    <citation type="submission" date="2014-09" db="EMBL/GenBank/DDBJ databases">
        <authorList>
            <person name="Sharma Rahul"/>
            <person name="Thines Marco"/>
        </authorList>
    </citation>
    <scope>NUCLEOTIDE SEQUENCE [LARGE SCALE GENOMIC DNA]</scope>
</reference>
<keyword evidence="2" id="KW-1185">Reference proteome</keyword>
<organism evidence="1 2">
    <name type="scientific">Plasmopara halstedii</name>
    <name type="common">Downy mildew of sunflower</name>
    <dbReference type="NCBI Taxonomy" id="4781"/>
    <lineage>
        <taxon>Eukaryota</taxon>
        <taxon>Sar</taxon>
        <taxon>Stramenopiles</taxon>
        <taxon>Oomycota</taxon>
        <taxon>Peronosporomycetes</taxon>
        <taxon>Peronosporales</taxon>
        <taxon>Peronosporaceae</taxon>
        <taxon>Plasmopara</taxon>
    </lineage>
</organism>
<proteinExistence type="predicted"/>
<evidence type="ECO:0000313" key="2">
    <source>
        <dbReference type="Proteomes" id="UP000054928"/>
    </source>
</evidence>
<dbReference type="RefSeq" id="XP_036263112.1">
    <property type="nucleotide sequence ID" value="XM_036407404.1"/>
</dbReference>
<name>A0A0P1AEF6_PLAHL</name>
<dbReference type="GeneID" id="59053070"/>
<sequence length="77" mass="8708">MRRFMISYLFKLATKRQLWTIAHICCASFGTASTNQSQHVVRRCTQAVAKYVHGDCKLSKRLSTTASFLNHCGRISA</sequence>
<evidence type="ECO:0000313" key="1">
    <source>
        <dbReference type="EMBL" id="CEG39441.1"/>
    </source>
</evidence>
<dbReference type="Proteomes" id="UP000054928">
    <property type="component" value="Unassembled WGS sequence"/>
</dbReference>
<accession>A0A0P1AEF6</accession>
<dbReference type="EMBL" id="CCYD01000428">
    <property type="protein sequence ID" value="CEG39441.1"/>
    <property type="molecule type" value="Genomic_DNA"/>
</dbReference>
<protein>
    <submittedName>
        <fullName evidence="1">Uncharacterized protein</fullName>
    </submittedName>
</protein>